<feature type="domain" description="RRM" evidence="12">
    <location>
        <begin position="273"/>
        <end position="357"/>
    </location>
</feature>
<sequence length="913" mass="102242">MEYETRRGGRGDRLGRYGSDRGSDDPLEYQDQRDHDYRDMDYRSYSRDYSPEEPQKEHKKSEGSPETSSSSESYRKQESPEDSTSFPGDGDYRDQDYRSEPGEEKASNIIMLRMLPQSATENDIRGQLQAQGVQAREVRLMRNKSSGQSRGFAFVEFNHMQDAVRWMEANQRSLTVLGQRVSMYYSDPKPKANEDWLCNKCGVQNFKRREKCFKCGVPKAEGEQKLPPGRKEGQTAGAPELAQGLLPLPQQFQVAALQQLAAPVQAVVESANDTIILRNLSPHTSLETILTTLAPYAALSASNVRLIKDKQTQLNRGFAFVQLSTIVEASHLLQILQTLMPPLTIDGKSISVEFAKGSKRDVMLSDGSRISAASVASTAIAAAQWAVSQPSQGGDTLNQPTWAMQEGQAGDYSYYQQESVYGQRCGEVYAGETAQYSQSYETPAVTGQAATYEAEPTSSAAESTLEPEVPGLDPVPLPQSYQQAVQPPTTQPVYQQTTSSTVVAQAQLYVHSQAPPKSESATQPSSAPQTQAATGGTSATQEYQKYPVPDVSTYQYDETSGYYYDPQTGLYYDPNSQYYYNSQTQQYLYWDGEKQTYIPATESLTEQQKDPNPGTPGTKEGKEKKDRPKTKTAQQIAKDMERWAKSLNKQKENFKTSFQPLSSLREDERKESATADAGYAILEKKGTLAERQLVMMDHLKRPGDDRTRSSPPQGLVAAYSGESDSEEESERSADREERLTDWHKLACLLCRRQFPSKEALIRHQQLSELHKQNLEIHRRSKLSERELEDLERNETELKYRDRAAERREKYGVPEPPEPKKRKRTTVATIDYEQPTKEGLGSDNIGSRMLQAMGWKEGSGLGRKQQGITTPLEASMRMRGSGLGTRGSSYGATGSDTYRDTVRKTTMARYNETD</sequence>
<evidence type="ECO:0000256" key="1">
    <source>
        <dbReference type="ARBA" id="ARBA00004123"/>
    </source>
</evidence>
<dbReference type="EMBL" id="AFYH01145916">
    <property type="status" value="NOT_ANNOTATED_CDS"/>
    <property type="molecule type" value="Genomic_DNA"/>
</dbReference>
<dbReference type="EMBL" id="AFYH01145913">
    <property type="status" value="NOT_ANNOTATED_CDS"/>
    <property type="molecule type" value="Genomic_DNA"/>
</dbReference>
<dbReference type="FunFam" id="3.30.70.330:FF:000110">
    <property type="entry name" value="RNA-binding protein 10 isoform X1"/>
    <property type="match status" value="1"/>
</dbReference>
<reference evidence="16" key="3">
    <citation type="submission" date="2025-09" db="UniProtKB">
        <authorList>
            <consortium name="Ensembl"/>
        </authorList>
    </citation>
    <scope>IDENTIFICATION</scope>
</reference>
<dbReference type="AlphaFoldDB" id="M3XIX5"/>
<evidence type="ECO:0000256" key="7">
    <source>
        <dbReference type="ARBA" id="ARBA00023242"/>
    </source>
</evidence>
<dbReference type="PROSITE" id="PS50199">
    <property type="entry name" value="ZF_RANBP2_2"/>
    <property type="match status" value="1"/>
</dbReference>
<evidence type="ECO:0000256" key="4">
    <source>
        <dbReference type="ARBA" id="ARBA00022771"/>
    </source>
</evidence>
<keyword evidence="3" id="KW-0677">Repeat</keyword>
<feature type="domain" description="RanBP2-type" evidence="15">
    <location>
        <begin position="191"/>
        <end position="221"/>
    </location>
</feature>
<dbReference type="Pfam" id="PF00076">
    <property type="entry name" value="RRM_1"/>
    <property type="match status" value="2"/>
</dbReference>
<dbReference type="Bgee" id="ENSLACG00000005251">
    <property type="expression patterns" value="Expressed in mesonephros and 6 other cell types or tissues"/>
</dbReference>
<organism evidence="16 17">
    <name type="scientific">Latimeria chalumnae</name>
    <name type="common">Coelacanth</name>
    <dbReference type="NCBI Taxonomy" id="7897"/>
    <lineage>
        <taxon>Eukaryota</taxon>
        <taxon>Metazoa</taxon>
        <taxon>Chordata</taxon>
        <taxon>Craniata</taxon>
        <taxon>Vertebrata</taxon>
        <taxon>Euteleostomi</taxon>
        <taxon>Coelacanthiformes</taxon>
        <taxon>Coelacanthidae</taxon>
        <taxon>Latimeria</taxon>
    </lineage>
</organism>
<dbReference type="Ensembl" id="ENSLACT00000025155.1">
    <property type="protein sequence ID" value="ENSLACP00000022681.1"/>
    <property type="gene ID" value="ENSLACG00000005251.2"/>
</dbReference>
<feature type="compositionally biased region" description="Low complexity" evidence="11">
    <location>
        <begin position="481"/>
        <end position="498"/>
    </location>
</feature>
<feature type="region of interest" description="Disordered" evidence="11">
    <location>
        <begin position="654"/>
        <end position="674"/>
    </location>
</feature>
<dbReference type="EMBL" id="AFYH01145919">
    <property type="status" value="NOT_ANNOTATED_CDS"/>
    <property type="molecule type" value="Genomic_DNA"/>
</dbReference>
<feature type="region of interest" description="Disordered" evidence="11">
    <location>
        <begin position="447"/>
        <end position="498"/>
    </location>
</feature>
<dbReference type="Proteomes" id="UP000008672">
    <property type="component" value="Unassembled WGS sequence"/>
</dbReference>
<evidence type="ECO:0000259" key="15">
    <source>
        <dbReference type="PROSITE" id="PS50199"/>
    </source>
</evidence>
<dbReference type="InterPro" id="IPR034992">
    <property type="entry name" value="RBM10_RRM2"/>
</dbReference>
<dbReference type="InterPro" id="IPR001876">
    <property type="entry name" value="Znf_RanBP2"/>
</dbReference>
<feature type="domain" description="G-patch" evidence="14">
    <location>
        <begin position="841"/>
        <end position="887"/>
    </location>
</feature>
<dbReference type="EMBL" id="AFYH01145914">
    <property type="status" value="NOT_ANNOTATED_CDS"/>
    <property type="molecule type" value="Genomic_DNA"/>
</dbReference>
<dbReference type="PROSITE" id="PS50174">
    <property type="entry name" value="G_PATCH"/>
    <property type="match status" value="1"/>
</dbReference>
<name>M3XIX5_LATCH</name>
<dbReference type="InterPro" id="IPR041591">
    <property type="entry name" value="OCRE"/>
</dbReference>
<dbReference type="SUPFAM" id="SSF90209">
    <property type="entry name" value="Ran binding protein zinc finger-like"/>
    <property type="match status" value="1"/>
</dbReference>
<dbReference type="EMBL" id="AFYH01145917">
    <property type="status" value="NOT_ANNOTATED_CDS"/>
    <property type="molecule type" value="Genomic_DNA"/>
</dbReference>
<dbReference type="InterPro" id="IPR000467">
    <property type="entry name" value="G_patch_dom"/>
</dbReference>
<evidence type="ECO:0000256" key="10">
    <source>
        <dbReference type="SAM" id="Coils"/>
    </source>
</evidence>
<dbReference type="Pfam" id="PF17780">
    <property type="entry name" value="OCRE"/>
    <property type="match status" value="1"/>
</dbReference>
<dbReference type="InterPro" id="IPR000504">
    <property type="entry name" value="RRM_dom"/>
</dbReference>
<dbReference type="CDD" id="cd12753">
    <property type="entry name" value="RRM1_RBM10"/>
    <property type="match status" value="1"/>
</dbReference>
<dbReference type="PANTHER" id="PTHR13948">
    <property type="entry name" value="RNA-BINDING PROTEIN"/>
    <property type="match status" value="1"/>
</dbReference>
<dbReference type="SUPFAM" id="SSF54928">
    <property type="entry name" value="RNA-binding domain, RBD"/>
    <property type="match status" value="2"/>
</dbReference>
<feature type="domain" description="C2H2-type" evidence="13">
    <location>
        <begin position="745"/>
        <end position="775"/>
    </location>
</feature>
<keyword evidence="10" id="KW-0175">Coiled coil</keyword>
<feature type="domain" description="RRM" evidence="12">
    <location>
        <begin position="108"/>
        <end position="188"/>
    </location>
</feature>
<dbReference type="SMART" id="SM00360">
    <property type="entry name" value="RRM"/>
    <property type="match status" value="2"/>
</dbReference>
<dbReference type="GeneTree" id="ENSGT00940000160369"/>
<evidence type="ECO:0000256" key="11">
    <source>
        <dbReference type="SAM" id="MobiDB-lite"/>
    </source>
</evidence>
<dbReference type="InterPro" id="IPR036443">
    <property type="entry name" value="Znf_RanBP2_sf"/>
</dbReference>
<feature type="region of interest" description="Disordered" evidence="11">
    <location>
        <begin position="513"/>
        <end position="551"/>
    </location>
</feature>
<protein>
    <submittedName>
        <fullName evidence="16">RNA binding motif protein 10</fullName>
    </submittedName>
</protein>
<evidence type="ECO:0000259" key="13">
    <source>
        <dbReference type="PROSITE" id="PS50157"/>
    </source>
</evidence>
<dbReference type="PROSITE" id="PS50102">
    <property type="entry name" value="RRM"/>
    <property type="match status" value="2"/>
</dbReference>
<evidence type="ECO:0000256" key="6">
    <source>
        <dbReference type="ARBA" id="ARBA00022884"/>
    </source>
</evidence>
<dbReference type="PROSITE" id="PS01358">
    <property type="entry name" value="ZF_RANBP2_1"/>
    <property type="match status" value="1"/>
</dbReference>
<dbReference type="SMART" id="SM00547">
    <property type="entry name" value="ZnF_RBZ"/>
    <property type="match status" value="1"/>
</dbReference>
<evidence type="ECO:0000259" key="14">
    <source>
        <dbReference type="PROSITE" id="PS50174"/>
    </source>
</evidence>
<keyword evidence="5" id="KW-0862">Zinc</keyword>
<feature type="region of interest" description="Disordered" evidence="11">
    <location>
        <begin position="602"/>
        <end position="635"/>
    </location>
</feature>
<dbReference type="EMBL" id="AFYH01145918">
    <property type="status" value="NOT_ANNOTATED_CDS"/>
    <property type="molecule type" value="Genomic_DNA"/>
</dbReference>
<keyword evidence="7" id="KW-0539">Nucleus</keyword>
<dbReference type="FunFam" id="4.10.1060.10:FF:000005">
    <property type="entry name" value="RNA-binding protein 10 isoform X2"/>
    <property type="match status" value="1"/>
</dbReference>
<dbReference type="InterPro" id="IPR035979">
    <property type="entry name" value="RBD_domain_sf"/>
</dbReference>
<dbReference type="Pfam" id="PF00641">
    <property type="entry name" value="Zn_ribbon_RanBP"/>
    <property type="match status" value="1"/>
</dbReference>
<evidence type="ECO:0000256" key="5">
    <source>
        <dbReference type="ARBA" id="ARBA00022833"/>
    </source>
</evidence>
<accession>M3XIX5</accession>
<dbReference type="EMBL" id="AFYH01145920">
    <property type="status" value="NOT_ANNOTATED_CDS"/>
    <property type="molecule type" value="Genomic_DNA"/>
</dbReference>
<dbReference type="GO" id="GO:0003723">
    <property type="term" value="F:RNA binding"/>
    <property type="evidence" value="ECO:0007669"/>
    <property type="project" value="UniProtKB-UniRule"/>
</dbReference>
<dbReference type="EMBL" id="AFYH01145915">
    <property type="status" value="NOT_ANNOTATED_CDS"/>
    <property type="molecule type" value="Genomic_DNA"/>
</dbReference>
<feature type="compositionally biased region" description="Polar residues" evidence="11">
    <location>
        <begin position="885"/>
        <end position="895"/>
    </location>
</feature>
<feature type="compositionally biased region" description="Low complexity" evidence="11">
    <location>
        <begin position="526"/>
        <end position="541"/>
    </location>
</feature>
<dbReference type="EMBL" id="AFYH01145911">
    <property type="status" value="NOT_ANNOTATED_CDS"/>
    <property type="molecule type" value="Genomic_DNA"/>
</dbReference>
<dbReference type="GO" id="GO:0008270">
    <property type="term" value="F:zinc ion binding"/>
    <property type="evidence" value="ECO:0007669"/>
    <property type="project" value="UniProtKB-KW"/>
</dbReference>
<keyword evidence="2" id="KW-0479">Metal-binding</keyword>
<keyword evidence="6 8" id="KW-0694">RNA-binding</keyword>
<dbReference type="Gene3D" id="3.30.70.330">
    <property type="match status" value="2"/>
</dbReference>
<dbReference type="PANTHER" id="PTHR13948:SF4">
    <property type="entry name" value="RNA-BINDING PROTEIN 10"/>
    <property type="match status" value="1"/>
</dbReference>
<keyword evidence="4 9" id="KW-0863">Zinc-finger</keyword>
<feature type="compositionally biased region" description="Basic and acidic residues" evidence="11">
    <location>
        <begin position="1"/>
        <end position="63"/>
    </location>
</feature>
<feature type="region of interest" description="Disordered" evidence="11">
    <location>
        <begin position="700"/>
        <end position="736"/>
    </location>
</feature>
<dbReference type="InterPro" id="IPR013087">
    <property type="entry name" value="Znf_C2H2_type"/>
</dbReference>
<keyword evidence="17" id="KW-1185">Reference proteome</keyword>
<dbReference type="CDD" id="cd12754">
    <property type="entry name" value="RRM2_RBM10"/>
    <property type="match status" value="1"/>
</dbReference>
<feature type="region of interest" description="Disordered" evidence="11">
    <location>
        <begin position="1"/>
        <end position="109"/>
    </location>
</feature>
<dbReference type="InterPro" id="IPR012677">
    <property type="entry name" value="Nucleotide-bd_a/b_plait_sf"/>
</dbReference>
<feature type="coiled-coil region" evidence="10">
    <location>
        <begin position="773"/>
        <end position="807"/>
    </location>
</feature>
<gene>
    <name evidence="16" type="primary">RBM10</name>
</gene>
<evidence type="ECO:0000259" key="12">
    <source>
        <dbReference type="PROSITE" id="PS50102"/>
    </source>
</evidence>
<dbReference type="OrthoDB" id="29221at2759"/>
<dbReference type="GeneID" id="102348771"/>
<evidence type="ECO:0000256" key="3">
    <source>
        <dbReference type="ARBA" id="ARBA00022737"/>
    </source>
</evidence>
<reference evidence="17" key="1">
    <citation type="submission" date="2011-08" db="EMBL/GenBank/DDBJ databases">
        <title>The draft genome of Latimeria chalumnae.</title>
        <authorList>
            <person name="Di Palma F."/>
            <person name="Alfoldi J."/>
            <person name="Johnson J."/>
            <person name="Berlin A."/>
            <person name="Gnerre S."/>
            <person name="Jaffe D."/>
            <person name="MacCallum I."/>
            <person name="Young S."/>
            <person name="Walker B.J."/>
            <person name="Lander E."/>
            <person name="Lindblad-Toh K."/>
        </authorList>
    </citation>
    <scope>NUCLEOTIDE SEQUENCE [LARGE SCALE GENOMIC DNA]</scope>
    <source>
        <strain evidence="17">Wild caught</strain>
    </source>
</reference>
<proteinExistence type="predicted"/>
<evidence type="ECO:0000313" key="16">
    <source>
        <dbReference type="Ensembl" id="ENSLACP00000022681.1"/>
    </source>
</evidence>
<dbReference type="HOGENOM" id="CLU_010527_0_0_1"/>
<feature type="region of interest" description="Disordered" evidence="11">
    <location>
        <begin position="877"/>
        <end position="913"/>
    </location>
</feature>
<dbReference type="Gene3D" id="4.10.1060.10">
    <property type="entry name" value="Zinc finger, RanBP2-type"/>
    <property type="match status" value="1"/>
</dbReference>
<dbReference type="GO" id="GO:0005634">
    <property type="term" value="C:nucleus"/>
    <property type="evidence" value="ECO:0007669"/>
    <property type="project" value="UniProtKB-SubCell"/>
</dbReference>
<evidence type="ECO:0000313" key="17">
    <source>
        <dbReference type="Proteomes" id="UP000008672"/>
    </source>
</evidence>
<dbReference type="EMBL" id="AFYH01145912">
    <property type="status" value="NOT_ANNOTATED_CDS"/>
    <property type="molecule type" value="Genomic_DNA"/>
</dbReference>
<dbReference type="Pfam" id="PF01585">
    <property type="entry name" value="G-patch"/>
    <property type="match status" value="1"/>
</dbReference>
<reference evidence="16" key="2">
    <citation type="submission" date="2025-08" db="UniProtKB">
        <authorList>
            <consortium name="Ensembl"/>
        </authorList>
    </citation>
    <scope>IDENTIFICATION</scope>
</reference>
<dbReference type="PROSITE" id="PS50157">
    <property type="entry name" value="ZINC_FINGER_C2H2_2"/>
    <property type="match status" value="1"/>
</dbReference>
<dbReference type="InterPro" id="IPR035618">
    <property type="entry name" value="RBM10_OCRE"/>
</dbReference>
<dbReference type="GO" id="GO:0000398">
    <property type="term" value="P:mRNA splicing, via spliceosome"/>
    <property type="evidence" value="ECO:0007669"/>
    <property type="project" value="TreeGrafter"/>
</dbReference>
<dbReference type="CDD" id="cd16167">
    <property type="entry name" value="OCRE_RBM10"/>
    <property type="match status" value="1"/>
</dbReference>
<dbReference type="SMART" id="SM00443">
    <property type="entry name" value="G_patch"/>
    <property type="match status" value="1"/>
</dbReference>
<feature type="compositionally biased region" description="Basic and acidic residues" evidence="11">
    <location>
        <begin position="664"/>
        <end position="673"/>
    </location>
</feature>
<comment type="subcellular location">
    <subcellularLocation>
        <location evidence="1">Nucleus</location>
    </subcellularLocation>
</comment>
<feature type="compositionally biased region" description="Basic and acidic residues" evidence="11">
    <location>
        <begin position="90"/>
        <end position="106"/>
    </location>
</feature>
<evidence type="ECO:0000256" key="9">
    <source>
        <dbReference type="PROSITE-ProRule" id="PRU00322"/>
    </source>
</evidence>
<evidence type="ECO:0000256" key="2">
    <source>
        <dbReference type="ARBA" id="ARBA00022723"/>
    </source>
</evidence>
<evidence type="ECO:0000256" key="8">
    <source>
        <dbReference type="PROSITE-ProRule" id="PRU00176"/>
    </source>
</evidence>